<feature type="transmembrane region" description="Helical" evidence="7">
    <location>
        <begin position="109"/>
        <end position="129"/>
    </location>
</feature>
<dbReference type="PANTHER" id="PTHR30193:SF41">
    <property type="entry name" value="DIACETYLCHITOBIOSE UPTAKE SYSTEM PERMEASE PROTEIN NGCF"/>
    <property type="match status" value="1"/>
</dbReference>
<keyword evidence="6 7" id="KW-0472">Membrane</keyword>
<feature type="transmembrane region" description="Helical" evidence="7">
    <location>
        <begin position="205"/>
        <end position="227"/>
    </location>
</feature>
<keyword evidence="10" id="KW-1185">Reference proteome</keyword>
<sequence length="294" mass="32807">MKTKTNYKKIGEYWLFTGPAVFFFFLIVVIPFVMGMGYSFTDWNGVSSDPNMVGLSNFTHIFTDDPLFRDSFSFTLRFTVTAVILTNVIGFGLALLVTSYLKTQNMLRTAFFIPNVIGGLILGFIWHFIFTKGFPSFGNLTGIEALKTPWLGDASTAFWGLVIVFAWQLSGYMMVIYIAALQGIDQSLLEAAKIDGANSVQRLRVIVIPLIAQAFTICLFLTISHAFKIFDINYALTGGGPFQSTESLTIHIYEEAFRNNRYGIGAAKAFIFFLAVAAITIIQVSLTKRKEVEM</sequence>
<dbReference type="Proteomes" id="UP001597497">
    <property type="component" value="Unassembled WGS sequence"/>
</dbReference>
<dbReference type="InterPro" id="IPR000515">
    <property type="entry name" value="MetI-like"/>
</dbReference>
<dbReference type="EMBL" id="JBHUMM010000045">
    <property type="protein sequence ID" value="MFD2673632.1"/>
    <property type="molecule type" value="Genomic_DNA"/>
</dbReference>
<evidence type="ECO:0000256" key="6">
    <source>
        <dbReference type="ARBA" id="ARBA00023136"/>
    </source>
</evidence>
<reference evidence="10" key="1">
    <citation type="journal article" date="2019" name="Int. J. Syst. Evol. Microbiol.">
        <title>The Global Catalogue of Microorganisms (GCM) 10K type strain sequencing project: providing services to taxonomists for standard genome sequencing and annotation.</title>
        <authorList>
            <consortium name="The Broad Institute Genomics Platform"/>
            <consortium name="The Broad Institute Genome Sequencing Center for Infectious Disease"/>
            <person name="Wu L."/>
            <person name="Ma J."/>
        </authorList>
    </citation>
    <scope>NUCLEOTIDE SEQUENCE [LARGE SCALE GENOMIC DNA]</scope>
    <source>
        <strain evidence="10">KCTC 33676</strain>
    </source>
</reference>
<keyword evidence="4 7" id="KW-0812">Transmembrane</keyword>
<evidence type="ECO:0000256" key="1">
    <source>
        <dbReference type="ARBA" id="ARBA00004651"/>
    </source>
</evidence>
<evidence type="ECO:0000256" key="4">
    <source>
        <dbReference type="ARBA" id="ARBA00022692"/>
    </source>
</evidence>
<dbReference type="PROSITE" id="PS50928">
    <property type="entry name" value="ABC_TM1"/>
    <property type="match status" value="1"/>
</dbReference>
<dbReference type="PANTHER" id="PTHR30193">
    <property type="entry name" value="ABC TRANSPORTER PERMEASE PROTEIN"/>
    <property type="match status" value="1"/>
</dbReference>
<evidence type="ECO:0000259" key="8">
    <source>
        <dbReference type="PROSITE" id="PS50928"/>
    </source>
</evidence>
<accession>A0ABW5RHT8</accession>
<feature type="transmembrane region" description="Helical" evidence="7">
    <location>
        <begin position="12"/>
        <end position="34"/>
    </location>
</feature>
<evidence type="ECO:0000256" key="7">
    <source>
        <dbReference type="RuleBase" id="RU363032"/>
    </source>
</evidence>
<dbReference type="RefSeq" id="WP_379931217.1">
    <property type="nucleotide sequence ID" value="NZ_JBHUMM010000045.1"/>
</dbReference>
<evidence type="ECO:0000313" key="9">
    <source>
        <dbReference type="EMBL" id="MFD2673632.1"/>
    </source>
</evidence>
<dbReference type="Pfam" id="PF00528">
    <property type="entry name" value="BPD_transp_1"/>
    <property type="match status" value="1"/>
</dbReference>
<dbReference type="CDD" id="cd06261">
    <property type="entry name" value="TM_PBP2"/>
    <property type="match status" value="1"/>
</dbReference>
<evidence type="ECO:0000256" key="5">
    <source>
        <dbReference type="ARBA" id="ARBA00022989"/>
    </source>
</evidence>
<feature type="transmembrane region" description="Helical" evidence="7">
    <location>
        <begin position="157"/>
        <end position="184"/>
    </location>
</feature>
<evidence type="ECO:0000256" key="2">
    <source>
        <dbReference type="ARBA" id="ARBA00022448"/>
    </source>
</evidence>
<organism evidence="9 10">
    <name type="scientific">Marinicrinis sediminis</name>
    <dbReference type="NCBI Taxonomy" id="1652465"/>
    <lineage>
        <taxon>Bacteria</taxon>
        <taxon>Bacillati</taxon>
        <taxon>Bacillota</taxon>
        <taxon>Bacilli</taxon>
        <taxon>Bacillales</taxon>
        <taxon>Paenibacillaceae</taxon>
    </lineage>
</organism>
<comment type="subcellular location">
    <subcellularLocation>
        <location evidence="1 7">Cell membrane</location>
        <topology evidence="1 7">Multi-pass membrane protein</topology>
    </subcellularLocation>
</comment>
<comment type="caution">
    <text evidence="9">The sequence shown here is derived from an EMBL/GenBank/DDBJ whole genome shotgun (WGS) entry which is preliminary data.</text>
</comment>
<keyword evidence="3" id="KW-1003">Cell membrane</keyword>
<keyword evidence="2 7" id="KW-0813">Transport</keyword>
<proteinExistence type="inferred from homology"/>
<dbReference type="InterPro" id="IPR051393">
    <property type="entry name" value="ABC_transporter_permease"/>
</dbReference>
<feature type="transmembrane region" description="Helical" evidence="7">
    <location>
        <begin position="262"/>
        <end position="286"/>
    </location>
</feature>
<evidence type="ECO:0000256" key="3">
    <source>
        <dbReference type="ARBA" id="ARBA00022475"/>
    </source>
</evidence>
<protein>
    <submittedName>
        <fullName evidence="9">Carbohydrate ABC transporter permease</fullName>
    </submittedName>
</protein>
<evidence type="ECO:0000313" key="10">
    <source>
        <dbReference type="Proteomes" id="UP001597497"/>
    </source>
</evidence>
<dbReference type="SUPFAM" id="SSF161098">
    <property type="entry name" value="MetI-like"/>
    <property type="match status" value="1"/>
</dbReference>
<keyword evidence="5 7" id="KW-1133">Transmembrane helix</keyword>
<comment type="similarity">
    <text evidence="7">Belongs to the binding-protein-dependent transport system permease family.</text>
</comment>
<name>A0ABW5RHT8_9BACL</name>
<feature type="transmembrane region" description="Helical" evidence="7">
    <location>
        <begin position="74"/>
        <end position="97"/>
    </location>
</feature>
<gene>
    <name evidence="9" type="ORF">ACFSUC_18945</name>
</gene>
<dbReference type="InterPro" id="IPR035906">
    <property type="entry name" value="MetI-like_sf"/>
</dbReference>
<dbReference type="Gene3D" id="1.10.3720.10">
    <property type="entry name" value="MetI-like"/>
    <property type="match status" value="1"/>
</dbReference>
<feature type="domain" description="ABC transmembrane type-1" evidence="8">
    <location>
        <begin position="72"/>
        <end position="283"/>
    </location>
</feature>